<evidence type="ECO:0000259" key="1">
    <source>
        <dbReference type="Pfam" id="PF07045"/>
    </source>
</evidence>
<comment type="caution">
    <text evidence="2">The sequence shown here is derived from an EMBL/GenBank/DDBJ whole genome shotgun (WGS) entry which is preliminary data.</text>
</comment>
<dbReference type="Proteomes" id="UP000182229">
    <property type="component" value="Unassembled WGS sequence"/>
</dbReference>
<keyword evidence="3" id="KW-1185">Reference proteome</keyword>
<reference evidence="3" key="1">
    <citation type="submission" date="2016-11" db="EMBL/GenBank/DDBJ databases">
        <authorList>
            <person name="Shukria A."/>
            <person name="Stevens D.C."/>
        </authorList>
    </citation>
    <scope>NUCLEOTIDE SEQUENCE [LARGE SCALE GENOMIC DNA]</scope>
    <source>
        <strain evidence="3">Cbfe23</strain>
    </source>
</reference>
<dbReference type="RefSeq" id="WP_071901808.1">
    <property type="nucleotide sequence ID" value="NZ_MPIN01000008.1"/>
</dbReference>
<dbReference type="EMBL" id="MPIN01000008">
    <property type="protein sequence ID" value="OJH37473.1"/>
    <property type="molecule type" value="Genomic_DNA"/>
</dbReference>
<keyword evidence="2" id="KW-0808">Transferase</keyword>
<dbReference type="InterPro" id="IPR010753">
    <property type="entry name" value="DUF1330"/>
</dbReference>
<protein>
    <submittedName>
        <fullName evidence="2">D-fructose-6-phosphate amidotransferase</fullName>
    </submittedName>
</protein>
<dbReference type="Pfam" id="PF07045">
    <property type="entry name" value="DUF1330"/>
    <property type="match status" value="1"/>
</dbReference>
<dbReference type="OrthoDB" id="9806380at2"/>
<sequence length="105" mass="11788">MPAYVVVEVTVKDAETYEKYKQLAPPTIGLYGGRYLARGGRTEVLEGAWDVPRFVILEFPSYERAREWWNSPEYAPAKALRQACTQTDMLLVEGLPPGADPAARQ</sequence>
<dbReference type="InterPro" id="IPR011008">
    <property type="entry name" value="Dimeric_a/b-barrel"/>
</dbReference>
<reference evidence="2 3" key="2">
    <citation type="submission" date="2016-12" db="EMBL/GenBank/DDBJ databases">
        <title>Draft Genome Sequence of Cystobacter ferrugineus Strain Cbfe23.</title>
        <authorList>
            <person name="Akbar S."/>
            <person name="Dowd S.E."/>
            <person name="Stevens D.C."/>
        </authorList>
    </citation>
    <scope>NUCLEOTIDE SEQUENCE [LARGE SCALE GENOMIC DNA]</scope>
    <source>
        <strain evidence="2 3">Cbfe23</strain>
    </source>
</reference>
<evidence type="ECO:0000313" key="3">
    <source>
        <dbReference type="Proteomes" id="UP000182229"/>
    </source>
</evidence>
<dbReference type="Gene3D" id="3.30.70.100">
    <property type="match status" value="1"/>
</dbReference>
<dbReference type="STRING" id="83449.BON30_29810"/>
<name>A0A1L9B5H2_9BACT</name>
<dbReference type="PANTHER" id="PTHR41521:SF4">
    <property type="entry name" value="BLR0684 PROTEIN"/>
    <property type="match status" value="1"/>
</dbReference>
<evidence type="ECO:0000313" key="2">
    <source>
        <dbReference type="EMBL" id="OJH37473.1"/>
    </source>
</evidence>
<proteinExistence type="predicted"/>
<accession>A0A1L9B5H2</accession>
<dbReference type="SUPFAM" id="SSF54909">
    <property type="entry name" value="Dimeric alpha+beta barrel"/>
    <property type="match status" value="1"/>
</dbReference>
<gene>
    <name evidence="2" type="ORF">BON30_29810</name>
</gene>
<dbReference type="PANTHER" id="PTHR41521">
    <property type="match status" value="1"/>
</dbReference>
<dbReference type="GO" id="GO:0016740">
    <property type="term" value="F:transferase activity"/>
    <property type="evidence" value="ECO:0007669"/>
    <property type="project" value="UniProtKB-KW"/>
</dbReference>
<organism evidence="2 3">
    <name type="scientific">Cystobacter ferrugineus</name>
    <dbReference type="NCBI Taxonomy" id="83449"/>
    <lineage>
        <taxon>Bacteria</taxon>
        <taxon>Pseudomonadati</taxon>
        <taxon>Myxococcota</taxon>
        <taxon>Myxococcia</taxon>
        <taxon>Myxococcales</taxon>
        <taxon>Cystobacterineae</taxon>
        <taxon>Archangiaceae</taxon>
        <taxon>Cystobacter</taxon>
    </lineage>
</organism>
<feature type="domain" description="DUF1330" evidence="1">
    <location>
        <begin position="2"/>
        <end position="95"/>
    </location>
</feature>
<dbReference type="AlphaFoldDB" id="A0A1L9B5H2"/>